<feature type="region of interest" description="Disordered" evidence="1">
    <location>
        <begin position="133"/>
        <end position="171"/>
    </location>
</feature>
<comment type="caution">
    <text evidence="2">The sequence shown here is derived from an EMBL/GenBank/DDBJ whole genome shotgun (WGS) entry which is preliminary data.</text>
</comment>
<proteinExistence type="predicted"/>
<dbReference type="AlphaFoldDB" id="A0A0G0IUZ3"/>
<name>A0A0G0IUZ3_9BACT</name>
<dbReference type="EMBL" id="LBSX01000003">
    <property type="protein sequence ID" value="KKQ27989.1"/>
    <property type="molecule type" value="Genomic_DNA"/>
</dbReference>
<evidence type="ECO:0000313" key="2">
    <source>
        <dbReference type="EMBL" id="KKQ27989.1"/>
    </source>
</evidence>
<gene>
    <name evidence="2" type="ORF">US42_C0003G0046</name>
</gene>
<protein>
    <submittedName>
        <fullName evidence="2">Uncharacterized protein</fullName>
    </submittedName>
</protein>
<accession>A0A0G0IUZ3</accession>
<dbReference type="Proteomes" id="UP000034849">
    <property type="component" value="Unassembled WGS sequence"/>
</dbReference>
<evidence type="ECO:0000313" key="3">
    <source>
        <dbReference type="Proteomes" id="UP000034849"/>
    </source>
</evidence>
<evidence type="ECO:0000256" key="1">
    <source>
        <dbReference type="SAM" id="MobiDB-lite"/>
    </source>
</evidence>
<sequence>MEDLPFALLREEVDTEVLGAGVAVAGVLLVVDELVDGVDVAVVIHPVAFSRRQRRAVGRRDLVGEHLFGARGVRRVVRGVGDAGVAALDHVPGARERELVVLRDVVLENRGVAADGVGGVDDVAVVAVATTTGGDEEGHHESDPEGENQRVAGRREHGAPPSALLLPRIGI</sequence>
<reference evidence="2 3" key="1">
    <citation type="journal article" date="2015" name="Nature">
        <title>rRNA introns, odd ribosomes, and small enigmatic genomes across a large radiation of phyla.</title>
        <authorList>
            <person name="Brown C.T."/>
            <person name="Hug L.A."/>
            <person name="Thomas B.C."/>
            <person name="Sharon I."/>
            <person name="Castelle C.J."/>
            <person name="Singh A."/>
            <person name="Wilkins M.J."/>
            <person name="Williams K.H."/>
            <person name="Banfield J.F."/>
        </authorList>
    </citation>
    <scope>NUCLEOTIDE SEQUENCE [LARGE SCALE GENOMIC DNA]</scope>
</reference>
<organism evidence="2 3">
    <name type="scientific">Candidatus Magasanikbacteria bacterium GW2011_GWC2_37_14</name>
    <dbReference type="NCBI Taxonomy" id="1619046"/>
    <lineage>
        <taxon>Bacteria</taxon>
        <taxon>Candidatus Magasanikiibacteriota</taxon>
    </lineage>
</organism>